<name>A0A2K8L298_9PROT</name>
<keyword evidence="5" id="KW-1185">Reference proteome</keyword>
<dbReference type="Pfam" id="PF02719">
    <property type="entry name" value="Polysacc_synt_2"/>
    <property type="match status" value="1"/>
</dbReference>
<evidence type="ECO:0000256" key="2">
    <source>
        <dbReference type="SAM" id="Phobius"/>
    </source>
</evidence>
<dbReference type="InterPro" id="IPR051203">
    <property type="entry name" value="Polysaccharide_Synthase-Rel"/>
</dbReference>
<dbReference type="AlphaFoldDB" id="A0A2K8L298"/>
<organism evidence="4 5">
    <name type="scientific">Mariprofundus ferrinatatus</name>
    <dbReference type="NCBI Taxonomy" id="1921087"/>
    <lineage>
        <taxon>Bacteria</taxon>
        <taxon>Pseudomonadati</taxon>
        <taxon>Pseudomonadota</taxon>
        <taxon>Candidatius Mariprofundia</taxon>
        <taxon>Mariprofundales</taxon>
        <taxon>Mariprofundaceae</taxon>
        <taxon>Mariprofundus</taxon>
    </lineage>
</organism>
<sequence>MRRKRPRISRQGFKWRGGFTDRDCRAIFFVKHGRMSKFRALRNPLLVMAHDLVWIPVAVWFAYWLRFNLGDIPVEYVRTSQLMIIVGLPAHALAYWFFGLYRGIWRFASLPDLLRIFKAVVVGVLINFVVLFILLRLEGVPRSVLVLYPSILIIGLAGSRLLYRWIKDRSLNITSYEKKRALLIGAGEAGELLVRDLLKSGPYEPAGFLDDSERRQGQEIHGVRVIGTISRLAEVIEDRDIEVVLLALPSASQQLIKQVVIQCQNCNIPCRTLPSVADLADGKVEVSSLRQVQIEDLLGRDPVVLDYSGIHQLLTGRSVLVTGSGGSIGSELCRQIIRHKPALLILLDHGEFNLYTIEQEIRGVLPDGCELHGVLGDIRDQSRMRWIFDHFRPDLVFNAAAYKHVPLVEENPAEGVKTNVFGTCQLADMAVEFGVKKFVQVSTDKAVNPTNVMGATKRTAEIYCQNLNRRSGSTAFITTRFGNVLGSAGSVVPLFRKQIEAGGPVTVTHPDITRYFMTIPEAVSLILQAGSMGEGGEIFVLDMGEPVKIVDLAEQMIRLAGLEPGRDIEIKFTGLRPGEKLYEELFHESEALAPTTHPKVMLSASREVDWEAMNRVMAELREACDKRDVHLIYNELKQLVPEADFTQSLGNEPAA</sequence>
<dbReference type="CDD" id="cd05237">
    <property type="entry name" value="UDP_invert_4-6DH_SDR_e"/>
    <property type="match status" value="1"/>
</dbReference>
<dbReference type="InterPro" id="IPR003869">
    <property type="entry name" value="Polysac_CapD-like"/>
</dbReference>
<feature type="transmembrane region" description="Helical" evidence="2">
    <location>
        <begin position="83"/>
        <end position="104"/>
    </location>
</feature>
<evidence type="ECO:0000259" key="3">
    <source>
        <dbReference type="Pfam" id="PF02719"/>
    </source>
</evidence>
<gene>
    <name evidence="4" type="ORF">Ga0123462_0567</name>
</gene>
<dbReference type="Proteomes" id="UP000231637">
    <property type="component" value="Chromosome"/>
</dbReference>
<dbReference type="KEGG" id="mfn:Ga0123462_0567"/>
<feature type="transmembrane region" description="Helical" evidence="2">
    <location>
        <begin position="44"/>
        <end position="63"/>
    </location>
</feature>
<dbReference type="Gene3D" id="3.40.50.720">
    <property type="entry name" value="NAD(P)-binding Rossmann-like Domain"/>
    <property type="match status" value="2"/>
</dbReference>
<keyword evidence="2" id="KW-1133">Transmembrane helix</keyword>
<dbReference type="PANTHER" id="PTHR43318">
    <property type="entry name" value="UDP-N-ACETYLGLUCOSAMINE 4,6-DEHYDRATASE"/>
    <property type="match status" value="1"/>
</dbReference>
<evidence type="ECO:0000313" key="4">
    <source>
        <dbReference type="EMBL" id="ATX81438.1"/>
    </source>
</evidence>
<protein>
    <submittedName>
        <fullName evidence="4">NDP-sugar epimerase, includes UDP-GlcNAc-inverting 4,6-dehydratase FlaA1 and capsular polysaccharide biosynthesis protein EpsC</fullName>
    </submittedName>
</protein>
<proteinExistence type="inferred from homology"/>
<feature type="transmembrane region" description="Helical" evidence="2">
    <location>
        <begin position="116"/>
        <end position="137"/>
    </location>
</feature>
<reference evidence="4 5" key="1">
    <citation type="submission" date="2016-12" db="EMBL/GenBank/DDBJ databases">
        <title>Isolation and genomic insights into novel planktonic Zetaproteobacteria from stratified waters of the Chesapeake Bay.</title>
        <authorList>
            <person name="McAllister S.M."/>
            <person name="Kato S."/>
            <person name="Chan C.S."/>
            <person name="Chiu B.K."/>
            <person name="Field E.K."/>
        </authorList>
    </citation>
    <scope>NUCLEOTIDE SEQUENCE [LARGE SCALE GENOMIC DNA]</scope>
    <source>
        <strain evidence="4 5">CP-8</strain>
    </source>
</reference>
<evidence type="ECO:0000313" key="5">
    <source>
        <dbReference type="Proteomes" id="UP000231637"/>
    </source>
</evidence>
<dbReference type="PANTHER" id="PTHR43318:SF1">
    <property type="entry name" value="POLYSACCHARIDE BIOSYNTHESIS PROTEIN EPSC-RELATED"/>
    <property type="match status" value="1"/>
</dbReference>
<dbReference type="Pfam" id="PF13727">
    <property type="entry name" value="CoA_binding_3"/>
    <property type="match status" value="1"/>
</dbReference>
<dbReference type="InterPro" id="IPR036291">
    <property type="entry name" value="NAD(P)-bd_dom_sf"/>
</dbReference>
<keyword evidence="2" id="KW-0812">Transmembrane</keyword>
<feature type="domain" description="Polysaccharide biosynthesis protein CapD-like" evidence="3">
    <location>
        <begin position="319"/>
        <end position="602"/>
    </location>
</feature>
<evidence type="ECO:0000256" key="1">
    <source>
        <dbReference type="ARBA" id="ARBA00007430"/>
    </source>
</evidence>
<comment type="similarity">
    <text evidence="1">Belongs to the polysaccharide synthase family.</text>
</comment>
<dbReference type="EMBL" id="CP018800">
    <property type="protein sequence ID" value="ATX81438.1"/>
    <property type="molecule type" value="Genomic_DNA"/>
</dbReference>
<keyword evidence="2" id="KW-0472">Membrane</keyword>
<dbReference type="SUPFAM" id="SSF51735">
    <property type="entry name" value="NAD(P)-binding Rossmann-fold domains"/>
    <property type="match status" value="2"/>
</dbReference>
<accession>A0A2K8L298</accession>